<dbReference type="GO" id="GO:0016747">
    <property type="term" value="F:acyltransferase activity, transferring groups other than amino-acyl groups"/>
    <property type="evidence" value="ECO:0007669"/>
    <property type="project" value="InterPro"/>
</dbReference>
<reference evidence="4 5" key="1">
    <citation type="submission" date="2016-11" db="EMBL/GenBank/DDBJ databases">
        <authorList>
            <person name="Jaros S."/>
            <person name="Januszkiewicz K."/>
            <person name="Wedrychowicz H."/>
        </authorList>
    </citation>
    <scope>NUCLEOTIDE SEQUENCE [LARGE SCALE GENOMIC DNA]</scope>
    <source>
        <strain evidence="4 5">DSM 100565</strain>
    </source>
</reference>
<sequence>MTAPRRLAPGDPALAQVLGLLHRAFAYMEGRIDPPSSLLRLDAAAMDVPARAGEVWALGDPVRATVTLTPQEGALYLGKLAVDEAARGRGLARGLVDLAGARARALGLPRLRLQVRVELTGNQRAFSAMGFVEVARHAHPGYASPTSITFEKDLP</sequence>
<dbReference type="InterPro" id="IPR000182">
    <property type="entry name" value="GNAT_dom"/>
</dbReference>
<dbReference type="STRING" id="1447782.SAMN05444417_1782"/>
<proteinExistence type="predicted"/>
<keyword evidence="1" id="KW-0808">Transferase</keyword>
<dbReference type="CDD" id="cd04301">
    <property type="entry name" value="NAT_SF"/>
    <property type="match status" value="1"/>
</dbReference>
<dbReference type="Gene3D" id="3.40.630.30">
    <property type="match status" value="1"/>
</dbReference>
<dbReference type="AlphaFoldDB" id="A0A1M6E3I7"/>
<evidence type="ECO:0000256" key="1">
    <source>
        <dbReference type="ARBA" id="ARBA00022679"/>
    </source>
</evidence>
<dbReference type="Pfam" id="PF00583">
    <property type="entry name" value="Acetyltransf_1"/>
    <property type="match status" value="1"/>
</dbReference>
<name>A0A1M6E3I7_9RHOB</name>
<organism evidence="4 5">
    <name type="scientific">Wenxinia saemankumensis</name>
    <dbReference type="NCBI Taxonomy" id="1447782"/>
    <lineage>
        <taxon>Bacteria</taxon>
        <taxon>Pseudomonadati</taxon>
        <taxon>Pseudomonadota</taxon>
        <taxon>Alphaproteobacteria</taxon>
        <taxon>Rhodobacterales</taxon>
        <taxon>Roseobacteraceae</taxon>
        <taxon>Wenxinia</taxon>
    </lineage>
</organism>
<accession>A0A1M6E3I7</accession>
<dbReference type="RefSeq" id="WP_073328630.1">
    <property type="nucleotide sequence ID" value="NZ_FQYO01000003.1"/>
</dbReference>
<dbReference type="InterPro" id="IPR050832">
    <property type="entry name" value="Bact_Acetyltransf"/>
</dbReference>
<dbReference type="Proteomes" id="UP000184292">
    <property type="component" value="Unassembled WGS sequence"/>
</dbReference>
<feature type="domain" description="N-acetyltransferase" evidence="3">
    <location>
        <begin position="2"/>
        <end position="155"/>
    </location>
</feature>
<gene>
    <name evidence="4" type="ORF">SAMN05444417_1782</name>
</gene>
<protein>
    <submittedName>
        <fullName evidence="4">Ribosomal protein S18 acetylase RimI</fullName>
    </submittedName>
</protein>
<keyword evidence="2" id="KW-0012">Acyltransferase</keyword>
<evidence type="ECO:0000313" key="5">
    <source>
        <dbReference type="Proteomes" id="UP000184292"/>
    </source>
</evidence>
<dbReference type="PANTHER" id="PTHR43877">
    <property type="entry name" value="AMINOALKYLPHOSPHONATE N-ACETYLTRANSFERASE-RELATED-RELATED"/>
    <property type="match status" value="1"/>
</dbReference>
<keyword evidence="4" id="KW-0689">Ribosomal protein</keyword>
<keyword evidence="5" id="KW-1185">Reference proteome</keyword>
<dbReference type="PROSITE" id="PS51186">
    <property type="entry name" value="GNAT"/>
    <property type="match status" value="1"/>
</dbReference>
<evidence type="ECO:0000259" key="3">
    <source>
        <dbReference type="PROSITE" id="PS51186"/>
    </source>
</evidence>
<dbReference type="EMBL" id="FQYO01000003">
    <property type="protein sequence ID" value="SHI80104.1"/>
    <property type="molecule type" value="Genomic_DNA"/>
</dbReference>
<dbReference type="SUPFAM" id="SSF55729">
    <property type="entry name" value="Acyl-CoA N-acyltransferases (Nat)"/>
    <property type="match status" value="1"/>
</dbReference>
<dbReference type="GO" id="GO:0005840">
    <property type="term" value="C:ribosome"/>
    <property type="evidence" value="ECO:0007669"/>
    <property type="project" value="UniProtKB-KW"/>
</dbReference>
<dbReference type="InterPro" id="IPR016181">
    <property type="entry name" value="Acyl_CoA_acyltransferase"/>
</dbReference>
<keyword evidence="4" id="KW-0687">Ribonucleoprotein</keyword>
<evidence type="ECO:0000256" key="2">
    <source>
        <dbReference type="ARBA" id="ARBA00023315"/>
    </source>
</evidence>
<evidence type="ECO:0000313" key="4">
    <source>
        <dbReference type="EMBL" id="SHI80104.1"/>
    </source>
</evidence>